<dbReference type="InterPro" id="IPR051921">
    <property type="entry name" value="ABC_osmolyte_uptake_ATP-bind"/>
</dbReference>
<dbReference type="NCBIfam" id="TIGR03415">
    <property type="entry name" value="ABC_choXWV_ATP"/>
    <property type="match status" value="1"/>
</dbReference>
<evidence type="ECO:0000313" key="6">
    <source>
        <dbReference type="EMBL" id="GGD27920.1"/>
    </source>
</evidence>
<keyword evidence="2" id="KW-0813">Transport</keyword>
<dbReference type="InterPro" id="IPR003439">
    <property type="entry name" value="ABC_transporter-like_ATP-bd"/>
</dbReference>
<evidence type="ECO:0000313" key="7">
    <source>
        <dbReference type="Proteomes" id="UP000613160"/>
    </source>
</evidence>
<sequence length="362" mass="38917">MSMSQTTPAAAPKTIVSFQNVSIVFGKKPDQALPLLDRGASRAEINEKLGLILGVADASLDIAEGEIAVLMGLSGSGKSTLIRAVNGLAPITRGRVMIDTGRGPVDPRDCGSKRLRELRRHEVAMVFQQFALLPWRSVAENVGLGLELSGMAKAERRDKVMAQLELVGLGDRANSLVGQLSGGMQQRVGLARAFATDAPILLMDEPFSALDPLIRARLQDELLEIQARLKKTIIFVSHDLDEAFKLGNRIAIMEGGRIIQVGTAQEIVLRPENDYVSAFVAHMNPLNVLTAADVMTALDRGGASAPSRVAGMAQPDTPLRRVMDAVCDDRGEVIVSEKGRILGKIGPQEIVDALGRHQRQKG</sequence>
<evidence type="ECO:0000256" key="2">
    <source>
        <dbReference type="ARBA" id="ARBA00022448"/>
    </source>
</evidence>
<dbReference type="PANTHER" id="PTHR43869:SF1">
    <property type="entry name" value="GLYCINE BETAINE_PROLINE BETAINE TRANSPORT SYSTEM ATP-BINDING PROTEIN PROV"/>
    <property type="match status" value="1"/>
</dbReference>
<comment type="caution">
    <text evidence="6">The sequence shown here is derived from an EMBL/GenBank/DDBJ whole genome shotgun (WGS) entry which is preliminary data.</text>
</comment>
<name>A0A916Y3F1_9HYPH</name>
<dbReference type="PROSITE" id="PS00211">
    <property type="entry name" value="ABC_TRANSPORTER_1"/>
    <property type="match status" value="1"/>
</dbReference>
<reference evidence="6" key="1">
    <citation type="journal article" date="2014" name="Int. J. Syst. Evol. Microbiol.">
        <title>Complete genome sequence of Corynebacterium casei LMG S-19264T (=DSM 44701T), isolated from a smear-ripened cheese.</title>
        <authorList>
            <consortium name="US DOE Joint Genome Institute (JGI-PGF)"/>
            <person name="Walter F."/>
            <person name="Albersmeier A."/>
            <person name="Kalinowski J."/>
            <person name="Ruckert C."/>
        </authorList>
    </citation>
    <scope>NUCLEOTIDE SEQUENCE</scope>
    <source>
        <strain evidence="6">CGMCC 1.15493</strain>
    </source>
</reference>
<dbReference type="AlphaFoldDB" id="A0A916Y3F1"/>
<dbReference type="GO" id="GO:0015220">
    <property type="term" value="F:choline transmembrane transporter activity"/>
    <property type="evidence" value="ECO:0007669"/>
    <property type="project" value="InterPro"/>
</dbReference>
<dbReference type="InterPro" id="IPR017871">
    <property type="entry name" value="ABC_transporter-like_CS"/>
</dbReference>
<evidence type="ECO:0000256" key="3">
    <source>
        <dbReference type="ARBA" id="ARBA00022741"/>
    </source>
</evidence>
<keyword evidence="3" id="KW-0547">Nucleotide-binding</keyword>
<dbReference type="SMART" id="SM00382">
    <property type="entry name" value="AAA"/>
    <property type="match status" value="1"/>
</dbReference>
<dbReference type="FunFam" id="3.40.50.300:FF:000425">
    <property type="entry name" value="Probable ABC transporter, ATP-binding subunit"/>
    <property type="match status" value="1"/>
</dbReference>
<dbReference type="EMBL" id="BMJJ01000008">
    <property type="protein sequence ID" value="GGD27920.1"/>
    <property type="molecule type" value="Genomic_DNA"/>
</dbReference>
<dbReference type="Pfam" id="PF00005">
    <property type="entry name" value="ABC_tran"/>
    <property type="match status" value="1"/>
</dbReference>
<dbReference type="Gene3D" id="3.40.50.300">
    <property type="entry name" value="P-loop containing nucleotide triphosphate hydrolases"/>
    <property type="match status" value="1"/>
</dbReference>
<dbReference type="GO" id="GO:0016887">
    <property type="term" value="F:ATP hydrolysis activity"/>
    <property type="evidence" value="ECO:0007669"/>
    <property type="project" value="InterPro"/>
</dbReference>
<dbReference type="GO" id="GO:0005524">
    <property type="term" value="F:ATP binding"/>
    <property type="evidence" value="ECO:0007669"/>
    <property type="project" value="UniProtKB-KW"/>
</dbReference>
<evidence type="ECO:0000256" key="4">
    <source>
        <dbReference type="ARBA" id="ARBA00022840"/>
    </source>
</evidence>
<accession>A0A916Y3F1</accession>
<organism evidence="6 7">
    <name type="scientific">Aureimonas glaciei</name>
    <dbReference type="NCBI Taxonomy" id="1776957"/>
    <lineage>
        <taxon>Bacteria</taxon>
        <taxon>Pseudomonadati</taxon>
        <taxon>Pseudomonadota</taxon>
        <taxon>Alphaproteobacteria</taxon>
        <taxon>Hyphomicrobiales</taxon>
        <taxon>Aurantimonadaceae</taxon>
        <taxon>Aureimonas</taxon>
    </lineage>
</organism>
<dbReference type="InterPro" id="IPR022473">
    <property type="entry name" value="ABC_trnsptr_Choline_ATP-bd"/>
</dbReference>
<dbReference type="SUPFAM" id="SSF52540">
    <property type="entry name" value="P-loop containing nucleoside triphosphate hydrolases"/>
    <property type="match status" value="1"/>
</dbReference>
<proteinExistence type="inferred from homology"/>
<comment type="similarity">
    <text evidence="1">Belongs to the ABC transporter superfamily.</text>
</comment>
<dbReference type="InterPro" id="IPR003593">
    <property type="entry name" value="AAA+_ATPase"/>
</dbReference>
<dbReference type="GO" id="GO:0055052">
    <property type="term" value="C:ATP-binding cassette (ABC) transporter complex, substrate-binding subunit-containing"/>
    <property type="evidence" value="ECO:0007669"/>
    <property type="project" value="InterPro"/>
</dbReference>
<evidence type="ECO:0000259" key="5">
    <source>
        <dbReference type="PROSITE" id="PS50893"/>
    </source>
</evidence>
<reference evidence="6" key="2">
    <citation type="submission" date="2020-09" db="EMBL/GenBank/DDBJ databases">
        <authorList>
            <person name="Sun Q."/>
            <person name="Zhou Y."/>
        </authorList>
    </citation>
    <scope>NUCLEOTIDE SEQUENCE</scope>
    <source>
        <strain evidence="6">CGMCC 1.15493</strain>
    </source>
</reference>
<feature type="domain" description="ABC transporter" evidence="5">
    <location>
        <begin position="40"/>
        <end position="280"/>
    </location>
</feature>
<dbReference type="PROSITE" id="PS50893">
    <property type="entry name" value="ABC_TRANSPORTER_2"/>
    <property type="match status" value="1"/>
</dbReference>
<keyword evidence="4 6" id="KW-0067">ATP-binding</keyword>
<protein>
    <submittedName>
        <fullName evidence="6">Choline ABC transporter ATP-binding protein</fullName>
    </submittedName>
</protein>
<gene>
    <name evidence="6" type="primary">opuA</name>
    <name evidence="6" type="ORF">GCM10011335_33770</name>
</gene>
<dbReference type="GO" id="GO:0015697">
    <property type="term" value="P:quaternary ammonium group transport"/>
    <property type="evidence" value="ECO:0007669"/>
    <property type="project" value="UniProtKB-ARBA"/>
</dbReference>
<dbReference type="Proteomes" id="UP000613160">
    <property type="component" value="Unassembled WGS sequence"/>
</dbReference>
<dbReference type="InterPro" id="IPR027417">
    <property type="entry name" value="P-loop_NTPase"/>
</dbReference>
<evidence type="ECO:0000256" key="1">
    <source>
        <dbReference type="ARBA" id="ARBA00005417"/>
    </source>
</evidence>
<dbReference type="PANTHER" id="PTHR43869">
    <property type="entry name" value="GLYCINE BETAINE/PROLINE BETAINE TRANSPORT SYSTEM ATP-BINDING PROTEIN PROV"/>
    <property type="match status" value="1"/>
</dbReference>
<keyword evidence="7" id="KW-1185">Reference proteome</keyword>